<dbReference type="Proteomes" id="UP001151760">
    <property type="component" value="Unassembled WGS sequence"/>
</dbReference>
<organism evidence="1 2">
    <name type="scientific">Tanacetum coccineum</name>
    <dbReference type="NCBI Taxonomy" id="301880"/>
    <lineage>
        <taxon>Eukaryota</taxon>
        <taxon>Viridiplantae</taxon>
        <taxon>Streptophyta</taxon>
        <taxon>Embryophyta</taxon>
        <taxon>Tracheophyta</taxon>
        <taxon>Spermatophyta</taxon>
        <taxon>Magnoliopsida</taxon>
        <taxon>eudicotyledons</taxon>
        <taxon>Gunneridae</taxon>
        <taxon>Pentapetalae</taxon>
        <taxon>asterids</taxon>
        <taxon>campanulids</taxon>
        <taxon>Asterales</taxon>
        <taxon>Asteraceae</taxon>
        <taxon>Asteroideae</taxon>
        <taxon>Anthemideae</taxon>
        <taxon>Anthemidinae</taxon>
        <taxon>Tanacetum</taxon>
    </lineage>
</organism>
<protein>
    <submittedName>
        <fullName evidence="1">Uncharacterized protein</fullName>
    </submittedName>
</protein>
<sequence length="643" mass="71777">MVGRDSGVWILRRIRLCIESRVVFDGDCAAQKSNSRSRSISRCIATSTKHQQGSSRLLSDSKLEKLVTDHDTLGLRQDIVARRHQGIDACIGEDSATQDSLISRARTHAPYGENKLERFVLCLSATRVKLESEDASAATGNRSLPQFFQRDHAQAHYGKNEDCGSVTSTASSIDTIVERFCADCMAVVRMRWGDDMGLCVLENQSGNIECCHAELKILKLEGGEGEAETHSTEKYTDWFWWSLVGAQLQHLGAAFGRLTRECARNRLRRQLLCTKSSRRQPAYNERWRDSVCSVGYEEVALGTDGRSWTCGEYSVRTGIGGTECDSGLPLRWTDIRWTTASLASGEFSRALSESGERGRDLRISSGKETEMQELWQCGWESLPSCGGQDSKITSGGCERSSNLNIDMSENERSAHNTLWNDTHGGEGTYEGIGLTCITQNTVERGRTVDEESIVTDVEPVHIESVAYNQTIDRVAAKTTGQTGENTNTDVKIYGVLGRKVLMGQSQWSEMNERARTENTGSQCGWKPTVKREYQLEKKKDWEHAFLSEETHEDSAPTTTHGGLTPYTHTLVTFGGTMPTFLRQTSDDLKILTKRRASADDTTVFISLSPTNREISSLDMRYNHLTHSMYEKHRQDYVSPSADC</sequence>
<reference evidence="1" key="2">
    <citation type="submission" date="2022-01" db="EMBL/GenBank/DDBJ databases">
        <authorList>
            <person name="Yamashiro T."/>
            <person name="Shiraishi A."/>
            <person name="Satake H."/>
            <person name="Nakayama K."/>
        </authorList>
    </citation>
    <scope>NUCLEOTIDE SEQUENCE</scope>
</reference>
<reference evidence="1" key="1">
    <citation type="journal article" date="2022" name="Int. J. Mol. Sci.">
        <title>Draft Genome of Tanacetum Coccineum: Genomic Comparison of Closely Related Tanacetum-Family Plants.</title>
        <authorList>
            <person name="Yamashiro T."/>
            <person name="Shiraishi A."/>
            <person name="Nakayama K."/>
            <person name="Satake H."/>
        </authorList>
    </citation>
    <scope>NUCLEOTIDE SEQUENCE</scope>
</reference>
<accession>A0ABQ5J1J5</accession>
<dbReference type="EMBL" id="BQNB010021435">
    <property type="protein sequence ID" value="GJU06372.1"/>
    <property type="molecule type" value="Genomic_DNA"/>
</dbReference>
<name>A0ABQ5J1J5_9ASTR</name>
<evidence type="ECO:0000313" key="1">
    <source>
        <dbReference type="EMBL" id="GJU06372.1"/>
    </source>
</evidence>
<comment type="caution">
    <text evidence="1">The sequence shown here is derived from an EMBL/GenBank/DDBJ whole genome shotgun (WGS) entry which is preliminary data.</text>
</comment>
<keyword evidence="2" id="KW-1185">Reference proteome</keyword>
<gene>
    <name evidence="1" type="ORF">Tco_1122802</name>
</gene>
<proteinExistence type="predicted"/>
<evidence type="ECO:0000313" key="2">
    <source>
        <dbReference type="Proteomes" id="UP001151760"/>
    </source>
</evidence>